<evidence type="ECO:0000256" key="6">
    <source>
        <dbReference type="ARBA" id="ARBA00023141"/>
    </source>
</evidence>
<dbReference type="Proteomes" id="UP000198859">
    <property type="component" value="Chromosome I"/>
</dbReference>
<comment type="cofactor">
    <cofactor evidence="9">
        <name>Mg(2+)</name>
        <dbReference type="ChEBI" id="CHEBI:18420"/>
    </cofactor>
    <text evidence="9">Binds 2 magnesium ions per monomer.</text>
</comment>
<dbReference type="SUPFAM" id="SSF47648">
    <property type="entry name" value="Nucleoside phosphorylase/phosphoribosyltransferase N-terminal domain"/>
    <property type="match status" value="1"/>
</dbReference>
<dbReference type="EC" id="2.4.2.18" evidence="9"/>
<dbReference type="InterPro" id="IPR035902">
    <property type="entry name" value="Nuc_phospho_transferase"/>
</dbReference>
<dbReference type="Gene3D" id="3.40.1030.10">
    <property type="entry name" value="Nucleoside phosphorylase/phosphoribosyltransferase catalytic domain"/>
    <property type="match status" value="1"/>
</dbReference>
<feature type="binding site" evidence="9">
    <location>
        <position position="95"/>
    </location>
    <ligand>
        <name>5-phospho-alpha-D-ribose 1-diphosphate</name>
        <dbReference type="ChEBI" id="CHEBI:58017"/>
    </ligand>
</feature>
<feature type="binding site" evidence="9">
    <location>
        <position position="99"/>
    </location>
    <ligand>
        <name>Mg(2+)</name>
        <dbReference type="ChEBI" id="CHEBI:18420"/>
        <label>1</label>
    </ligand>
</feature>
<feature type="binding site" evidence="9">
    <location>
        <begin position="115"/>
        <end position="123"/>
    </location>
    <ligand>
        <name>5-phospho-alpha-D-ribose 1-diphosphate</name>
        <dbReference type="ChEBI" id="CHEBI:58017"/>
    </ligand>
</feature>
<dbReference type="SUPFAM" id="SSF52418">
    <property type="entry name" value="Nucleoside phosphorylase/phosphoribosyltransferase catalytic domain"/>
    <property type="match status" value="1"/>
</dbReference>
<comment type="function">
    <text evidence="9">Catalyzes the transfer of the phosphoribosyl group of 5-phosphorylribose-1-pyrophosphate (PRPP) to anthranilate to yield N-(5'-phosphoribosyl)-anthranilate (PRA).</text>
</comment>
<keyword evidence="5 9" id="KW-0822">Tryptophan biosynthesis</keyword>
<proteinExistence type="inferred from homology"/>
<feature type="binding site" evidence="9">
    <location>
        <position position="173"/>
    </location>
    <ligand>
        <name>anthranilate</name>
        <dbReference type="ChEBI" id="CHEBI:16567"/>
        <label>2</label>
    </ligand>
</feature>
<accession>A0A1H1MI97</accession>
<keyword evidence="3 9" id="KW-0328">Glycosyltransferase</keyword>
<reference evidence="13" key="1">
    <citation type="submission" date="2016-10" db="EMBL/GenBank/DDBJ databases">
        <authorList>
            <person name="Varghese N."/>
            <person name="Submissions S."/>
        </authorList>
    </citation>
    <scope>NUCLEOTIDE SEQUENCE [LARGE SCALE GENOMIC DNA]</scope>
    <source>
        <strain evidence="13">DSM 22127</strain>
    </source>
</reference>
<feature type="binding site" evidence="9">
    <location>
        <begin position="90"/>
        <end position="91"/>
    </location>
    <ligand>
        <name>5-phospho-alpha-D-ribose 1-diphosphate</name>
        <dbReference type="ChEBI" id="CHEBI:58017"/>
    </ligand>
</feature>
<feature type="binding site" evidence="9">
    <location>
        <begin position="97"/>
        <end position="100"/>
    </location>
    <ligand>
        <name>5-phospho-alpha-D-ribose 1-diphosphate</name>
        <dbReference type="ChEBI" id="CHEBI:58017"/>
    </ligand>
</feature>
<dbReference type="NCBIfam" id="TIGR01245">
    <property type="entry name" value="trpD"/>
    <property type="match status" value="1"/>
</dbReference>
<evidence type="ECO:0000313" key="12">
    <source>
        <dbReference type="EMBL" id="SDR86478.1"/>
    </source>
</evidence>
<feature type="binding site" evidence="9">
    <location>
        <position position="232"/>
    </location>
    <ligand>
        <name>Mg(2+)</name>
        <dbReference type="ChEBI" id="CHEBI:18420"/>
        <label>1</label>
    </ligand>
</feature>
<comment type="subunit">
    <text evidence="9">Homodimer.</text>
</comment>
<sequence>MSPEVSGSSWPEVLGGLVAGTDLTVEQTAWAMSQVLAGTATSAQVAGFAVALRAKGETVDEMEGLVEAMYAAATPLSVPGRLLDVVGTGGDRSFSVNISTMAAIVAAGAGAVVVKHGNRSASSKAGSADVLEQLGIRLDLPASTVARVAGEAGITFCFAAAFHPALRYAATARSELGIGTTFNFLGPIANPARPQAQAIGCADLRMAPVLAGVFARRGVDAWVFRGDDGLDELTTTTTSRVWTVRDGEVVAQVLDPARLGVPRGTAEGLRGRDAAYNAAVVRRLLDGERGPVRDAVVLNAGAALAVHAAADGPLEEQVATGMRRADEALDSGAARAALERWVAATR</sequence>
<evidence type="ECO:0000256" key="9">
    <source>
        <dbReference type="HAMAP-Rule" id="MF_00211"/>
    </source>
</evidence>
<feature type="binding site" evidence="9">
    <location>
        <position position="231"/>
    </location>
    <ligand>
        <name>Mg(2+)</name>
        <dbReference type="ChEBI" id="CHEBI:18420"/>
        <label>2</label>
    </ligand>
</feature>
<evidence type="ECO:0000256" key="1">
    <source>
        <dbReference type="ARBA" id="ARBA00004907"/>
    </source>
</evidence>
<dbReference type="Pfam" id="PF02885">
    <property type="entry name" value="Glycos_trans_3N"/>
    <property type="match status" value="1"/>
</dbReference>
<dbReference type="Pfam" id="PF00591">
    <property type="entry name" value="Glycos_transf_3"/>
    <property type="match status" value="1"/>
</dbReference>
<dbReference type="GO" id="GO:0000162">
    <property type="term" value="P:L-tryptophan biosynthetic process"/>
    <property type="evidence" value="ECO:0007669"/>
    <property type="project" value="UniProtKB-UniRule"/>
</dbReference>
<protein>
    <recommendedName>
        <fullName evidence="9">Anthranilate phosphoribosyltransferase</fullName>
        <ecNumber evidence="9">2.4.2.18</ecNumber>
    </recommendedName>
</protein>
<dbReference type="STRING" id="642780.SAMN04488570_0591"/>
<dbReference type="GO" id="GO:0000287">
    <property type="term" value="F:magnesium ion binding"/>
    <property type="evidence" value="ECO:0007669"/>
    <property type="project" value="UniProtKB-UniRule"/>
</dbReference>
<evidence type="ECO:0000256" key="5">
    <source>
        <dbReference type="ARBA" id="ARBA00022822"/>
    </source>
</evidence>
<organism evidence="12 13">
    <name type="scientific">Nocardioides scoriae</name>
    <dbReference type="NCBI Taxonomy" id="642780"/>
    <lineage>
        <taxon>Bacteria</taxon>
        <taxon>Bacillati</taxon>
        <taxon>Actinomycetota</taxon>
        <taxon>Actinomycetes</taxon>
        <taxon>Propionibacteriales</taxon>
        <taxon>Nocardioidaceae</taxon>
        <taxon>Nocardioides</taxon>
    </lineage>
</organism>
<dbReference type="InterPro" id="IPR005940">
    <property type="entry name" value="Anthranilate_Pribosyl_Tfrase"/>
</dbReference>
<keyword evidence="2 9" id="KW-0028">Amino-acid biosynthesis</keyword>
<dbReference type="InterPro" id="IPR036320">
    <property type="entry name" value="Glycosyl_Trfase_fam3_N_dom_sf"/>
</dbReference>
<feature type="domain" description="Glycosyl transferase family 3 N-terminal" evidence="11">
    <location>
        <begin position="12"/>
        <end position="73"/>
    </location>
</feature>
<evidence type="ECO:0000256" key="8">
    <source>
        <dbReference type="ARBA" id="ARBA00061188"/>
    </source>
</evidence>
<dbReference type="PANTHER" id="PTHR43285">
    <property type="entry name" value="ANTHRANILATE PHOSPHORIBOSYLTRANSFERASE"/>
    <property type="match status" value="1"/>
</dbReference>
<comment type="similarity">
    <text evidence="9">Belongs to the anthranilate phosphoribosyltransferase family.</text>
</comment>
<feature type="binding site" evidence="9">
    <location>
        <position position="127"/>
    </location>
    <ligand>
        <name>5-phospho-alpha-D-ribose 1-diphosphate</name>
        <dbReference type="ChEBI" id="CHEBI:58017"/>
    </ligand>
</feature>
<dbReference type="RefSeq" id="WP_231917018.1">
    <property type="nucleotide sequence ID" value="NZ_LT629757.1"/>
</dbReference>
<feature type="binding site" evidence="9">
    <location>
        <position position="232"/>
    </location>
    <ligand>
        <name>Mg(2+)</name>
        <dbReference type="ChEBI" id="CHEBI:18420"/>
        <label>2</label>
    </ligand>
</feature>
<feature type="binding site" evidence="9">
    <location>
        <position position="118"/>
    </location>
    <ligand>
        <name>anthranilate</name>
        <dbReference type="ChEBI" id="CHEBI:16567"/>
        <label>1</label>
    </ligand>
</feature>
<dbReference type="InterPro" id="IPR017459">
    <property type="entry name" value="Glycosyl_Trfase_fam3_N_dom"/>
</dbReference>
<keyword evidence="6 9" id="KW-0057">Aromatic amino acid biosynthesis</keyword>
<dbReference type="AlphaFoldDB" id="A0A1H1MI97"/>
<comment type="pathway">
    <text evidence="1 9">Amino-acid biosynthesis; L-tryptophan biosynthesis; L-tryptophan from chorismate: step 2/5.</text>
</comment>
<dbReference type="EMBL" id="LT629757">
    <property type="protein sequence ID" value="SDR86478.1"/>
    <property type="molecule type" value="Genomic_DNA"/>
</dbReference>
<evidence type="ECO:0000313" key="13">
    <source>
        <dbReference type="Proteomes" id="UP000198859"/>
    </source>
</evidence>
<feature type="binding site" evidence="9">
    <location>
        <position position="87"/>
    </location>
    <ligand>
        <name>anthranilate</name>
        <dbReference type="ChEBI" id="CHEBI:16567"/>
        <label>1</label>
    </ligand>
</feature>
<dbReference type="PANTHER" id="PTHR43285:SF2">
    <property type="entry name" value="ANTHRANILATE PHOSPHORIBOSYLTRANSFERASE"/>
    <property type="match status" value="1"/>
</dbReference>
<dbReference type="HAMAP" id="MF_00211">
    <property type="entry name" value="TrpD"/>
    <property type="match status" value="1"/>
</dbReference>
<dbReference type="Gene3D" id="1.20.970.10">
    <property type="entry name" value="Transferase, Pyrimidine Nucleoside Phosphorylase, Chain C"/>
    <property type="match status" value="1"/>
</dbReference>
<comment type="catalytic activity">
    <reaction evidence="7 9">
        <text>N-(5-phospho-beta-D-ribosyl)anthranilate + diphosphate = 5-phospho-alpha-D-ribose 1-diphosphate + anthranilate</text>
        <dbReference type="Rhea" id="RHEA:11768"/>
        <dbReference type="ChEBI" id="CHEBI:16567"/>
        <dbReference type="ChEBI" id="CHEBI:18277"/>
        <dbReference type="ChEBI" id="CHEBI:33019"/>
        <dbReference type="ChEBI" id="CHEBI:58017"/>
        <dbReference type="EC" id="2.4.2.18"/>
    </reaction>
</comment>
<dbReference type="GO" id="GO:0004048">
    <property type="term" value="F:anthranilate phosphoribosyltransferase activity"/>
    <property type="evidence" value="ECO:0007669"/>
    <property type="project" value="UniProtKB-UniRule"/>
</dbReference>
<keyword evidence="9" id="KW-0460">Magnesium</keyword>
<comment type="similarity">
    <text evidence="8">In the C-terminal section; belongs to the anthranilate phosphoribosyltransferase family.</text>
</comment>
<evidence type="ECO:0000256" key="7">
    <source>
        <dbReference type="ARBA" id="ARBA00052328"/>
    </source>
</evidence>
<evidence type="ECO:0000256" key="2">
    <source>
        <dbReference type="ARBA" id="ARBA00022605"/>
    </source>
</evidence>
<keyword evidence="9" id="KW-0479">Metal-binding</keyword>
<gene>
    <name evidence="9" type="primary">trpD</name>
    <name evidence="12" type="ORF">SAMN04488570_0591</name>
</gene>
<evidence type="ECO:0000259" key="11">
    <source>
        <dbReference type="Pfam" id="PF02885"/>
    </source>
</evidence>
<feature type="domain" description="Glycosyl transferase family 3" evidence="10">
    <location>
        <begin position="81"/>
        <end position="334"/>
    </location>
</feature>
<evidence type="ECO:0000259" key="10">
    <source>
        <dbReference type="Pfam" id="PF00591"/>
    </source>
</evidence>
<keyword evidence="4 9" id="KW-0808">Transferase</keyword>
<dbReference type="UniPathway" id="UPA00035">
    <property type="reaction ID" value="UER00041"/>
</dbReference>
<dbReference type="FunFam" id="3.40.1030.10:FF:000002">
    <property type="entry name" value="Anthranilate phosphoribosyltransferase"/>
    <property type="match status" value="1"/>
</dbReference>
<dbReference type="GO" id="GO:0005829">
    <property type="term" value="C:cytosol"/>
    <property type="evidence" value="ECO:0007669"/>
    <property type="project" value="TreeGrafter"/>
</dbReference>
<evidence type="ECO:0000256" key="3">
    <source>
        <dbReference type="ARBA" id="ARBA00022676"/>
    </source>
</evidence>
<name>A0A1H1MI97_9ACTN</name>
<dbReference type="InterPro" id="IPR000312">
    <property type="entry name" value="Glycosyl_Trfase_fam3"/>
</dbReference>
<evidence type="ECO:0000256" key="4">
    <source>
        <dbReference type="ARBA" id="ARBA00022679"/>
    </source>
</evidence>
<feature type="binding site" evidence="9">
    <location>
        <position position="87"/>
    </location>
    <ligand>
        <name>5-phospho-alpha-D-ribose 1-diphosphate</name>
        <dbReference type="ChEBI" id="CHEBI:58017"/>
    </ligand>
</feature>
<comment type="caution">
    <text evidence="9">Lacks conserved residue(s) required for the propagation of feature annotation.</text>
</comment>
<keyword evidence="13" id="KW-1185">Reference proteome</keyword>